<dbReference type="AlphaFoldDB" id="A0A418B5T9"/>
<gene>
    <name evidence="10" type="ORF">DYB32_001591</name>
</gene>
<keyword evidence="3 8" id="KW-0812">Transmembrane</keyword>
<feature type="transmembrane region" description="Helical" evidence="8">
    <location>
        <begin position="168"/>
        <end position="191"/>
    </location>
</feature>
<dbReference type="SUPFAM" id="SSF48403">
    <property type="entry name" value="Ankyrin repeat"/>
    <property type="match status" value="1"/>
</dbReference>
<feature type="transmembrane region" description="Helical" evidence="8">
    <location>
        <begin position="211"/>
        <end position="232"/>
    </location>
</feature>
<evidence type="ECO:0000256" key="2">
    <source>
        <dbReference type="ARBA" id="ARBA00022679"/>
    </source>
</evidence>
<comment type="catalytic activity">
    <reaction evidence="8">
        <text>L-cysteinyl-[protein] + hexadecanoyl-CoA = S-hexadecanoyl-L-cysteinyl-[protein] + CoA</text>
        <dbReference type="Rhea" id="RHEA:36683"/>
        <dbReference type="Rhea" id="RHEA-COMP:10131"/>
        <dbReference type="Rhea" id="RHEA-COMP:11032"/>
        <dbReference type="ChEBI" id="CHEBI:29950"/>
        <dbReference type="ChEBI" id="CHEBI:57287"/>
        <dbReference type="ChEBI" id="CHEBI:57379"/>
        <dbReference type="ChEBI" id="CHEBI:74151"/>
        <dbReference type="EC" id="2.3.1.225"/>
    </reaction>
</comment>
<dbReference type="Pfam" id="PF12796">
    <property type="entry name" value="Ank_2"/>
    <property type="match status" value="1"/>
</dbReference>
<sequence length="313" mass="34934">MWLCRYKFELDTMRMLIGLGANIHAVDANGYTALHWAASRDFAMAAKQLIDHGIDIYATTPKGETALDLSNRVASDIEDSTRGKRTAAAVGFLRKVYAYDKAYSTFPLSNIRELVDMKSRSEVKLCTTCIQRRPLRSKHDAELNGCVARFDHFCPFVANAVGANNHTYFLGFLVFAVAGIGYFLVLAWNLSAIVAGDATYWGIVTHLAHDFPVVTSTCGLAVVHIAWIGYLLGANIYGILFAWTTNECVLQGRVPVDPAAPVMHHSKFSRGITQNVIDFFHLPIGHNRIDWTTARFYNLADVHTYQDNDQHEE</sequence>
<dbReference type="GO" id="GO:0016020">
    <property type="term" value="C:membrane"/>
    <property type="evidence" value="ECO:0007669"/>
    <property type="project" value="UniProtKB-SubCell"/>
</dbReference>
<dbReference type="EMBL" id="QUSY01000072">
    <property type="protein sequence ID" value="RHY33517.1"/>
    <property type="molecule type" value="Genomic_DNA"/>
</dbReference>
<evidence type="ECO:0000256" key="7">
    <source>
        <dbReference type="PROSITE-ProRule" id="PRU00023"/>
    </source>
</evidence>
<evidence type="ECO:0000256" key="5">
    <source>
        <dbReference type="ARBA" id="ARBA00023136"/>
    </source>
</evidence>
<comment type="subcellular location">
    <subcellularLocation>
        <location evidence="1">Membrane</location>
        <topology evidence="1">Multi-pass membrane protein</topology>
    </subcellularLocation>
</comment>
<feature type="repeat" description="ANK" evidence="7">
    <location>
        <begin position="29"/>
        <end position="61"/>
    </location>
</feature>
<dbReference type="InterPro" id="IPR036770">
    <property type="entry name" value="Ankyrin_rpt-contain_sf"/>
</dbReference>
<evidence type="ECO:0000256" key="1">
    <source>
        <dbReference type="ARBA" id="ARBA00004141"/>
    </source>
</evidence>
<evidence type="ECO:0000259" key="9">
    <source>
        <dbReference type="Pfam" id="PF01529"/>
    </source>
</evidence>
<dbReference type="SMART" id="SM00248">
    <property type="entry name" value="ANK"/>
    <property type="match status" value="1"/>
</dbReference>
<organism evidence="10 11">
    <name type="scientific">Aphanomyces invadans</name>
    <dbReference type="NCBI Taxonomy" id="157072"/>
    <lineage>
        <taxon>Eukaryota</taxon>
        <taxon>Sar</taxon>
        <taxon>Stramenopiles</taxon>
        <taxon>Oomycota</taxon>
        <taxon>Saprolegniomycetes</taxon>
        <taxon>Saprolegniales</taxon>
        <taxon>Verrucalvaceae</taxon>
        <taxon>Aphanomyces</taxon>
    </lineage>
</organism>
<reference evidence="10 11" key="1">
    <citation type="submission" date="2018-08" db="EMBL/GenBank/DDBJ databases">
        <title>Aphanomyces genome sequencing and annotation.</title>
        <authorList>
            <person name="Minardi D."/>
            <person name="Oidtmann B."/>
            <person name="Van Der Giezen M."/>
            <person name="Studholme D.J."/>
        </authorList>
    </citation>
    <scope>NUCLEOTIDE SEQUENCE [LARGE SCALE GENOMIC DNA]</scope>
    <source>
        <strain evidence="10 11">NJM0002</strain>
    </source>
</reference>
<dbReference type="EC" id="2.3.1.225" evidence="8"/>
<protein>
    <recommendedName>
        <fullName evidence="8">Palmitoyltransferase</fullName>
        <ecNumber evidence="8">2.3.1.225</ecNumber>
    </recommendedName>
</protein>
<keyword evidence="7" id="KW-0040">ANK repeat</keyword>
<evidence type="ECO:0000313" key="10">
    <source>
        <dbReference type="EMBL" id="RHY33517.1"/>
    </source>
</evidence>
<dbReference type="InterPro" id="IPR001594">
    <property type="entry name" value="Palmitoyltrfase_DHHC"/>
</dbReference>
<proteinExistence type="inferred from homology"/>
<evidence type="ECO:0000256" key="3">
    <source>
        <dbReference type="ARBA" id="ARBA00022692"/>
    </source>
</evidence>
<dbReference type="PROSITE" id="PS50216">
    <property type="entry name" value="DHHC"/>
    <property type="match status" value="1"/>
</dbReference>
<dbReference type="PANTHER" id="PTHR22883">
    <property type="entry name" value="ZINC FINGER DHHC DOMAIN CONTAINING PROTEIN"/>
    <property type="match status" value="1"/>
</dbReference>
<keyword evidence="6 8" id="KW-0012">Acyltransferase</keyword>
<keyword evidence="4 8" id="KW-1133">Transmembrane helix</keyword>
<comment type="caution">
    <text evidence="10">The sequence shown here is derived from an EMBL/GenBank/DDBJ whole genome shotgun (WGS) entry which is preliminary data.</text>
</comment>
<dbReference type="VEuPathDB" id="FungiDB:H310_06753"/>
<evidence type="ECO:0000256" key="8">
    <source>
        <dbReference type="RuleBase" id="RU079119"/>
    </source>
</evidence>
<evidence type="ECO:0000313" key="11">
    <source>
        <dbReference type="Proteomes" id="UP000285060"/>
    </source>
</evidence>
<dbReference type="PROSITE" id="PS50088">
    <property type="entry name" value="ANK_REPEAT"/>
    <property type="match status" value="1"/>
</dbReference>
<accession>A0A418B5T9</accession>
<evidence type="ECO:0000256" key="6">
    <source>
        <dbReference type="ARBA" id="ARBA00023315"/>
    </source>
</evidence>
<dbReference type="PROSITE" id="PS50297">
    <property type="entry name" value="ANK_REP_REGION"/>
    <property type="match status" value="1"/>
</dbReference>
<dbReference type="InterPro" id="IPR002110">
    <property type="entry name" value="Ankyrin_rpt"/>
</dbReference>
<keyword evidence="2 8" id="KW-0808">Transferase</keyword>
<keyword evidence="5 8" id="KW-0472">Membrane</keyword>
<dbReference type="InterPro" id="IPR039859">
    <property type="entry name" value="PFA4/ZDH16/20/ERF2-like"/>
</dbReference>
<dbReference type="Proteomes" id="UP000285060">
    <property type="component" value="Unassembled WGS sequence"/>
</dbReference>
<dbReference type="GO" id="GO:0006612">
    <property type="term" value="P:protein targeting to membrane"/>
    <property type="evidence" value="ECO:0007669"/>
    <property type="project" value="TreeGrafter"/>
</dbReference>
<dbReference type="GO" id="GO:0019706">
    <property type="term" value="F:protein-cysteine S-palmitoyltransferase activity"/>
    <property type="evidence" value="ECO:0007669"/>
    <property type="project" value="UniProtKB-EC"/>
</dbReference>
<comment type="similarity">
    <text evidence="8">Belongs to the DHHC palmitoyltransferase family.</text>
</comment>
<feature type="domain" description="Palmitoyltransferase DHHC" evidence="9">
    <location>
        <begin position="122"/>
        <end position="247"/>
    </location>
</feature>
<evidence type="ECO:0000256" key="4">
    <source>
        <dbReference type="ARBA" id="ARBA00022989"/>
    </source>
</evidence>
<comment type="domain">
    <text evidence="8">The DHHC domain is required for palmitoyltransferase activity.</text>
</comment>
<dbReference type="GO" id="GO:0005794">
    <property type="term" value="C:Golgi apparatus"/>
    <property type="evidence" value="ECO:0007669"/>
    <property type="project" value="TreeGrafter"/>
</dbReference>
<name>A0A418B5T9_9STRA</name>
<dbReference type="Gene3D" id="1.25.40.20">
    <property type="entry name" value="Ankyrin repeat-containing domain"/>
    <property type="match status" value="1"/>
</dbReference>
<dbReference type="Pfam" id="PF01529">
    <property type="entry name" value="DHHC"/>
    <property type="match status" value="1"/>
</dbReference>
<dbReference type="GO" id="GO:0005783">
    <property type="term" value="C:endoplasmic reticulum"/>
    <property type="evidence" value="ECO:0007669"/>
    <property type="project" value="TreeGrafter"/>
</dbReference>
<keyword evidence="11" id="KW-1185">Reference proteome</keyword>